<dbReference type="RefSeq" id="WP_076324013.1">
    <property type="nucleotide sequence ID" value="NZ_MRTF01000006.1"/>
</dbReference>
<evidence type="ECO:0000256" key="1">
    <source>
        <dbReference type="ARBA" id="ARBA00004365"/>
    </source>
</evidence>
<comment type="subcellular location">
    <subcellularLocation>
        <location evidence="1">Bacterial flagellum</location>
    </subcellularLocation>
</comment>
<evidence type="ECO:0000313" key="7">
    <source>
        <dbReference type="Proteomes" id="UP000187074"/>
    </source>
</evidence>
<keyword evidence="6" id="KW-0282">Flagellum</keyword>
<dbReference type="InterPro" id="IPR001492">
    <property type="entry name" value="Flagellin"/>
</dbReference>
<protein>
    <submittedName>
        <fullName evidence="6">Flagellar biosynthesis protein FlgL</fullName>
    </submittedName>
</protein>
<dbReference type="NCBIfam" id="TIGR02550">
    <property type="entry name" value="flagell_flgL"/>
    <property type="match status" value="1"/>
</dbReference>
<keyword evidence="3" id="KW-0975">Bacterial flagellum</keyword>
<reference evidence="6 7" key="1">
    <citation type="submission" date="2016-11" db="EMBL/GenBank/DDBJ databases">
        <title>Paenibacillus species isolates.</title>
        <authorList>
            <person name="Beno S.M."/>
        </authorList>
    </citation>
    <scope>NUCLEOTIDE SEQUENCE [LARGE SCALE GENOMIC DNA]</scope>
    <source>
        <strain evidence="6 7">FSL F4-0100</strain>
    </source>
</reference>
<gene>
    <name evidence="6" type="ORF">BK123_19450</name>
</gene>
<dbReference type="EMBL" id="MRTF01000006">
    <property type="protein sequence ID" value="OME91624.1"/>
    <property type="molecule type" value="Genomic_DNA"/>
</dbReference>
<feature type="domain" description="Flagellin N-terminal" evidence="4">
    <location>
        <begin position="9"/>
        <end position="140"/>
    </location>
</feature>
<evidence type="ECO:0000259" key="4">
    <source>
        <dbReference type="Pfam" id="PF00669"/>
    </source>
</evidence>
<dbReference type="InterPro" id="IPR001029">
    <property type="entry name" value="Flagellin_N"/>
</dbReference>
<dbReference type="STRING" id="1401.BK123_19450"/>
<dbReference type="Gene3D" id="1.20.1330.10">
    <property type="entry name" value="f41 fragment of flagellin, N-terminal domain"/>
    <property type="match status" value="1"/>
</dbReference>
<dbReference type="GO" id="GO:0005198">
    <property type="term" value="F:structural molecule activity"/>
    <property type="evidence" value="ECO:0007669"/>
    <property type="project" value="InterPro"/>
</dbReference>
<dbReference type="GO" id="GO:0009424">
    <property type="term" value="C:bacterial-type flagellum hook"/>
    <property type="evidence" value="ECO:0007669"/>
    <property type="project" value="InterPro"/>
</dbReference>
<evidence type="ECO:0000256" key="2">
    <source>
        <dbReference type="ARBA" id="ARBA00005709"/>
    </source>
</evidence>
<dbReference type="OrthoDB" id="9758307at2"/>
<proteinExistence type="inferred from homology"/>
<dbReference type="Pfam" id="PF00669">
    <property type="entry name" value="Flagellin_N"/>
    <property type="match status" value="1"/>
</dbReference>
<feature type="domain" description="Flagellin C-terminal" evidence="5">
    <location>
        <begin position="215"/>
        <end position="297"/>
    </location>
</feature>
<evidence type="ECO:0000256" key="3">
    <source>
        <dbReference type="ARBA" id="ARBA00023143"/>
    </source>
</evidence>
<accession>A0A1R1AZZ3</accession>
<evidence type="ECO:0000259" key="5">
    <source>
        <dbReference type="Pfam" id="PF00700"/>
    </source>
</evidence>
<organism evidence="6 7">
    <name type="scientific">Paenibacillus lautus</name>
    <name type="common">Bacillus lautus</name>
    <dbReference type="NCBI Taxonomy" id="1401"/>
    <lineage>
        <taxon>Bacteria</taxon>
        <taxon>Bacillati</taxon>
        <taxon>Bacillota</taxon>
        <taxon>Bacilli</taxon>
        <taxon>Bacillales</taxon>
        <taxon>Paenibacillaceae</taxon>
        <taxon>Paenibacillus</taxon>
    </lineage>
</organism>
<evidence type="ECO:0000313" key="6">
    <source>
        <dbReference type="EMBL" id="OME91624.1"/>
    </source>
</evidence>
<dbReference type="GO" id="GO:0071973">
    <property type="term" value="P:bacterial-type flagellum-dependent cell motility"/>
    <property type="evidence" value="ECO:0007669"/>
    <property type="project" value="InterPro"/>
</dbReference>
<dbReference type="InterPro" id="IPR046358">
    <property type="entry name" value="Flagellin_C"/>
</dbReference>
<comment type="similarity">
    <text evidence="2">Belongs to the bacterial flagellin family.</text>
</comment>
<dbReference type="InterPro" id="IPR013384">
    <property type="entry name" value="Flagell_FlgL"/>
</dbReference>
<name>A0A1R1AZZ3_PAELA</name>
<keyword evidence="6" id="KW-0969">Cilium</keyword>
<dbReference type="SUPFAM" id="SSF64518">
    <property type="entry name" value="Phase 1 flagellin"/>
    <property type="match status" value="1"/>
</dbReference>
<sequence length="298" mass="33199">MALRVTPGMMNLQMIRNINTNLVRMDGNMNVLSTGMKLNKPSDDPVGITYSLRYRSELSFNDQYQKNADTALSWLEYTDTVIGQVNEISQRANELIVNAVNGTNPQEGLDAINIELKQIYEQLISLGNSKFNDKYIFNGQLTDQAPYDKVLAPTQGTDLHGITYKFTEGATLNINVTGQNVFGEPSDPDNLFSILNRVQAALTIDDKAAARTELDNLSSRLSKINEARAEIGAKTNRVDLIFNRLGDLEINLTAMQAKVEDADYAETIMKLKQDESVYQASLATSAKIMQISLLDYLR</sequence>
<dbReference type="Proteomes" id="UP000187074">
    <property type="component" value="Unassembled WGS sequence"/>
</dbReference>
<keyword evidence="6" id="KW-0966">Cell projection</keyword>
<dbReference type="PANTHER" id="PTHR42792">
    <property type="entry name" value="FLAGELLIN"/>
    <property type="match status" value="1"/>
</dbReference>
<dbReference type="AlphaFoldDB" id="A0A1R1AZZ3"/>
<dbReference type="Pfam" id="PF00700">
    <property type="entry name" value="Flagellin_C"/>
    <property type="match status" value="1"/>
</dbReference>
<comment type="caution">
    <text evidence="6">The sequence shown here is derived from an EMBL/GenBank/DDBJ whole genome shotgun (WGS) entry which is preliminary data.</text>
</comment>
<dbReference type="PANTHER" id="PTHR42792:SF1">
    <property type="entry name" value="FLAGELLAR HOOK-ASSOCIATED PROTEIN 3"/>
    <property type="match status" value="1"/>
</dbReference>